<name>A0A9N9YIB2_9HYPO</name>
<proteinExistence type="predicted"/>
<accession>A0A9N9YIB2</accession>
<organism evidence="1 2">
    <name type="scientific">Clonostachys rhizophaga</name>
    <dbReference type="NCBI Taxonomy" id="160324"/>
    <lineage>
        <taxon>Eukaryota</taxon>
        <taxon>Fungi</taxon>
        <taxon>Dikarya</taxon>
        <taxon>Ascomycota</taxon>
        <taxon>Pezizomycotina</taxon>
        <taxon>Sordariomycetes</taxon>
        <taxon>Hypocreomycetidae</taxon>
        <taxon>Hypocreales</taxon>
        <taxon>Bionectriaceae</taxon>
        <taxon>Clonostachys</taxon>
    </lineage>
</organism>
<dbReference type="EMBL" id="CABFNQ020000676">
    <property type="protein sequence ID" value="CAH0022253.1"/>
    <property type="molecule type" value="Genomic_DNA"/>
</dbReference>
<evidence type="ECO:0000313" key="1">
    <source>
        <dbReference type="EMBL" id="CAH0022253.1"/>
    </source>
</evidence>
<dbReference type="OrthoDB" id="3557612at2759"/>
<sequence length="248" mass="28735">MSSIIHIQDVERQPVVGLSTSTHVAENMPDFRDRAGQGCFLCLESHRYGQYAVLVPCLRPTKTRRIKRYSNALSKNPKPIYEKMIPWESACESDSEIYERLTEISYEYLGPWKRWLPYYGITEVLEVKFQFSGVVESDERYPIQMESVETEKVLEECEKIITRHPTGEYVEFSDACLDNYVHSEECLIGMRALSSPCIKVDAEKAEQRRKRLILLSRLKDCARDPARANGLRTLEGLAQECCIYDIKY</sequence>
<dbReference type="AlphaFoldDB" id="A0A9N9YIB2"/>
<reference evidence="1" key="1">
    <citation type="submission" date="2021-10" db="EMBL/GenBank/DDBJ databases">
        <authorList>
            <person name="Piombo E."/>
        </authorList>
    </citation>
    <scope>NUCLEOTIDE SEQUENCE</scope>
</reference>
<gene>
    <name evidence="1" type="ORF">CRHIZ90672A_00004060</name>
</gene>
<keyword evidence="2" id="KW-1185">Reference proteome</keyword>
<protein>
    <submittedName>
        <fullName evidence="1">Uncharacterized protein</fullName>
    </submittedName>
</protein>
<comment type="caution">
    <text evidence="1">The sequence shown here is derived from an EMBL/GenBank/DDBJ whole genome shotgun (WGS) entry which is preliminary data.</text>
</comment>
<dbReference type="Proteomes" id="UP000696573">
    <property type="component" value="Unassembled WGS sequence"/>
</dbReference>
<evidence type="ECO:0000313" key="2">
    <source>
        <dbReference type="Proteomes" id="UP000696573"/>
    </source>
</evidence>